<dbReference type="InterPro" id="IPR040194">
    <property type="entry name" value="Cwf19-like"/>
</dbReference>
<dbReference type="GO" id="GO:0000398">
    <property type="term" value="P:mRNA splicing, via spliceosome"/>
    <property type="evidence" value="ECO:0007669"/>
    <property type="project" value="TreeGrafter"/>
</dbReference>
<feature type="domain" description="Cwf19-like C-terminal" evidence="3">
    <location>
        <begin position="78"/>
        <end position="202"/>
    </location>
</feature>
<proteinExistence type="inferred from homology"/>
<protein>
    <submittedName>
        <fullName evidence="4">Cwf19 like protein</fullName>
    </submittedName>
</protein>
<name>A0AAD8UW30_BABGI</name>
<dbReference type="EMBL" id="JAVEPI010000001">
    <property type="protein sequence ID" value="KAK1444674.1"/>
    <property type="molecule type" value="Genomic_DNA"/>
</dbReference>
<comment type="caution">
    <text evidence="4">The sequence shown here is derived from an EMBL/GenBank/DDBJ whole genome shotgun (WGS) entry which is preliminary data.</text>
</comment>
<comment type="similarity">
    <text evidence="1">Belongs to the CWF19 family.</text>
</comment>
<gene>
    <name evidence="4" type="ORF">BgAZ_105800</name>
</gene>
<evidence type="ECO:0000313" key="5">
    <source>
        <dbReference type="Proteomes" id="UP001230268"/>
    </source>
</evidence>
<dbReference type="Pfam" id="PF04676">
    <property type="entry name" value="CwfJ_C_2"/>
    <property type="match status" value="1"/>
</dbReference>
<evidence type="ECO:0000256" key="1">
    <source>
        <dbReference type="ARBA" id="ARBA00006795"/>
    </source>
</evidence>
<evidence type="ECO:0000259" key="3">
    <source>
        <dbReference type="Pfam" id="PF04677"/>
    </source>
</evidence>
<dbReference type="PANTHER" id="PTHR12072:SF5">
    <property type="entry name" value="CWF19-LIKE PROTEIN 2"/>
    <property type="match status" value="1"/>
</dbReference>
<evidence type="ECO:0000313" key="4">
    <source>
        <dbReference type="EMBL" id="KAK1444674.1"/>
    </source>
</evidence>
<accession>A0AAD8UW30</accession>
<keyword evidence="5" id="KW-1185">Reference proteome</keyword>
<dbReference type="GO" id="GO:0071014">
    <property type="term" value="C:post-mRNA release spliceosomal complex"/>
    <property type="evidence" value="ECO:0007669"/>
    <property type="project" value="TreeGrafter"/>
</dbReference>
<feature type="domain" description="Cwf19-like protein C-terminal" evidence="2">
    <location>
        <begin position="214"/>
        <end position="306"/>
    </location>
</feature>
<dbReference type="InterPro" id="IPR006768">
    <property type="entry name" value="Cwf19-like_C_dom-1"/>
</dbReference>
<dbReference type="InterPro" id="IPR006767">
    <property type="entry name" value="Cwf19-like_C_dom-2"/>
</dbReference>
<organism evidence="4 5">
    <name type="scientific">Babesia gibsoni</name>
    <dbReference type="NCBI Taxonomy" id="33632"/>
    <lineage>
        <taxon>Eukaryota</taxon>
        <taxon>Sar</taxon>
        <taxon>Alveolata</taxon>
        <taxon>Apicomplexa</taxon>
        <taxon>Aconoidasida</taxon>
        <taxon>Piroplasmida</taxon>
        <taxon>Babesiidae</taxon>
        <taxon>Babesia</taxon>
    </lineage>
</organism>
<dbReference type="PANTHER" id="PTHR12072">
    <property type="entry name" value="CWF19, CELL CYCLE CONTROL PROTEIN"/>
    <property type="match status" value="1"/>
</dbReference>
<dbReference type="AlphaFoldDB" id="A0AAD8UW30"/>
<sequence length="310" mass="36122">MTYGVKRQRSDRRREPSLRMVMDSRLNQANHEAADTVRLRINAQVGKECFRLPPCQFRHIAQFKQLDIVARPPGPQNLHHDRQCAMCEASRASELQLSHSTSTFLTLEQQRYAILYDQLILSPIQHVHSTLYLDEVAYTELRNYQKTLVRMFHEQDKAVLFVETSLGDPYHKNKEEGRYSKSQHCYIQCFPVPFDMLQDAKDFFLKAITDLLPEWAQNKKLISITGKTGVRGSIPKGFDFLHVDYSLSGEGIACVIDDPSRFPPSFSREVVAGMLKMDSLERAFRSRDRYMQAFSWLKKQYKNYDWNNVT</sequence>
<reference evidence="4" key="1">
    <citation type="submission" date="2023-08" db="EMBL/GenBank/DDBJ databases">
        <title>Draft sequence of the Babesia gibsoni genome.</title>
        <authorList>
            <person name="Yamagishi J.Y."/>
            <person name="Xuan X.X."/>
        </authorList>
    </citation>
    <scope>NUCLEOTIDE SEQUENCE</scope>
    <source>
        <strain evidence="4">Azabu</strain>
    </source>
</reference>
<dbReference type="Proteomes" id="UP001230268">
    <property type="component" value="Unassembled WGS sequence"/>
</dbReference>
<dbReference type="Pfam" id="PF04677">
    <property type="entry name" value="CwfJ_C_1"/>
    <property type="match status" value="1"/>
</dbReference>
<evidence type="ECO:0000259" key="2">
    <source>
        <dbReference type="Pfam" id="PF04676"/>
    </source>
</evidence>